<feature type="coiled-coil region" evidence="5">
    <location>
        <begin position="44"/>
        <end position="78"/>
    </location>
</feature>
<proteinExistence type="inferred from homology"/>
<dbReference type="Pfam" id="PF02646">
    <property type="entry name" value="RmuC"/>
    <property type="match status" value="1"/>
</dbReference>
<evidence type="ECO:0000256" key="3">
    <source>
        <dbReference type="ARBA" id="ARBA00023054"/>
    </source>
</evidence>
<reference evidence="7 8" key="1">
    <citation type="journal article" date="2014" name="Genome Announc.">
        <title>Draft Genome Sequence of Kocuria palustris PEL.</title>
        <authorList>
            <person name="Sharma G."/>
            <person name="Khatri I."/>
            <person name="Subramanian S."/>
        </authorList>
    </citation>
    <scope>NUCLEOTIDE SEQUENCE [LARGE SCALE GENOMIC DNA]</scope>
    <source>
        <strain evidence="7 8">PEL</strain>
    </source>
</reference>
<comment type="similarity">
    <text evidence="2">Belongs to the RmuC family.</text>
</comment>
<dbReference type="PANTHER" id="PTHR30563:SF0">
    <property type="entry name" value="DNA RECOMBINATION PROTEIN RMUC"/>
    <property type="match status" value="1"/>
</dbReference>
<evidence type="ECO:0000313" key="8">
    <source>
        <dbReference type="Proteomes" id="UP000009877"/>
    </source>
</evidence>
<evidence type="ECO:0000256" key="1">
    <source>
        <dbReference type="ARBA" id="ARBA00003416"/>
    </source>
</evidence>
<evidence type="ECO:0000256" key="5">
    <source>
        <dbReference type="SAM" id="Coils"/>
    </source>
</evidence>
<dbReference type="GO" id="GO:0006310">
    <property type="term" value="P:DNA recombination"/>
    <property type="evidence" value="ECO:0007669"/>
    <property type="project" value="UniProtKB-KW"/>
</dbReference>
<feature type="region of interest" description="Disordered" evidence="6">
    <location>
        <begin position="389"/>
        <end position="412"/>
    </location>
</feature>
<evidence type="ECO:0000256" key="6">
    <source>
        <dbReference type="SAM" id="MobiDB-lite"/>
    </source>
</evidence>
<gene>
    <name evidence="7" type="ORF">C884_01247</name>
</gene>
<keyword evidence="3 5" id="KW-0175">Coiled coil</keyword>
<dbReference type="PANTHER" id="PTHR30563">
    <property type="entry name" value="DNA RECOMBINATION PROTEIN RMUC"/>
    <property type="match status" value="1"/>
</dbReference>
<feature type="compositionally biased region" description="Acidic residues" evidence="6">
    <location>
        <begin position="402"/>
        <end position="412"/>
    </location>
</feature>
<organism evidence="7 8">
    <name type="scientific">Kocuria palustris PEL</name>
    <dbReference type="NCBI Taxonomy" id="1236550"/>
    <lineage>
        <taxon>Bacteria</taxon>
        <taxon>Bacillati</taxon>
        <taxon>Actinomycetota</taxon>
        <taxon>Actinomycetes</taxon>
        <taxon>Micrococcales</taxon>
        <taxon>Micrococcaceae</taxon>
        <taxon>Kocuria</taxon>
    </lineage>
</organism>
<evidence type="ECO:0000313" key="7">
    <source>
        <dbReference type="EMBL" id="EME35847.1"/>
    </source>
</evidence>
<evidence type="ECO:0000256" key="4">
    <source>
        <dbReference type="ARBA" id="ARBA00023172"/>
    </source>
</evidence>
<dbReference type="AlphaFoldDB" id="M2WBK0"/>
<evidence type="ECO:0000256" key="2">
    <source>
        <dbReference type="ARBA" id="ARBA00009840"/>
    </source>
</evidence>
<sequence>MEQTSSLGIVLPLLLFIAGTVAGLAVGWLLASRRAAGGADARELESMRQDNAELQRRLAAAQESSRLQTERVAALEERSAQDQDVLTALAPLADRLRGVQEHVTRLEKDRSQQFGEVSRALEQAREADAELQRVTGSLAGSLRSNSARGTWGEVQLRRVVEAAGMLRHVDFQEQVHVQTEDGAHRPDMVVKLPGEQRLIVDAKAPMASYLRAQDLGHDGSEPALAARTKLLKGHADALRAHVDALGSKKYWTSTVGSPELVLCFVPVESALSAALEADPSLLDHAAARSVALVSPVSLLASLKAVAFSWRQESLAQDASQLLQLSRDLYDRLGTVGGHLSAMGGSIRRSVETYNKLVGSLETRVLPTARRLNDLDVTAPADDRLETATVESTPRAITAPELLDQETQEGPQD</sequence>
<accession>M2WBK0</accession>
<keyword evidence="4" id="KW-0233">DNA recombination</keyword>
<dbReference type="RefSeq" id="WP_006215473.1">
    <property type="nucleotide sequence ID" value="NZ_ANHZ02000020.1"/>
</dbReference>
<comment type="function">
    <text evidence="1">Involved in DNA recombination.</text>
</comment>
<protein>
    <submittedName>
        <fullName evidence="7">DNA recombination protein RmuC</fullName>
    </submittedName>
</protein>
<dbReference type="Proteomes" id="UP000009877">
    <property type="component" value="Unassembled WGS sequence"/>
</dbReference>
<keyword evidence="8" id="KW-1185">Reference proteome</keyword>
<comment type="caution">
    <text evidence="7">The sequence shown here is derived from an EMBL/GenBank/DDBJ whole genome shotgun (WGS) entry which is preliminary data.</text>
</comment>
<name>M2WBK0_9MICC</name>
<dbReference type="InterPro" id="IPR003798">
    <property type="entry name" value="DNA_recombination_RmuC"/>
</dbReference>
<dbReference type="EMBL" id="ANHZ02000020">
    <property type="protein sequence ID" value="EME35847.1"/>
    <property type="molecule type" value="Genomic_DNA"/>
</dbReference>